<proteinExistence type="predicted"/>
<evidence type="ECO:0000256" key="1">
    <source>
        <dbReference type="SAM" id="MobiDB-lite"/>
    </source>
</evidence>
<reference evidence="4 5" key="1">
    <citation type="submission" date="2024-10" db="EMBL/GenBank/DDBJ databases">
        <title>Updated reference genomes for cyclostephanoid diatoms.</title>
        <authorList>
            <person name="Roberts W.R."/>
            <person name="Alverson A.J."/>
        </authorList>
    </citation>
    <scope>NUCLEOTIDE SEQUENCE [LARGE SCALE GENOMIC DNA]</scope>
    <source>
        <strain evidence="4 5">AJA010-31</strain>
    </source>
</reference>
<sequence>MIRNLMRLLVFLALLGVTTSLQANDRMRLTPNLRALKEDDAADADANNNDDAYANEMIVNQSQQDDLVYAVASTEEQSDRGGNIFVDQVQQIKNTAESQAWDFYSHAPSDWTNAEWNVVFVLIAISSLSCCCMAGCFFYCCIRSDEDGDKEKEGRFRRPRIVCRRRRVVVKGDNSPNRGQDTDAKSHSTASSGKSFESLEIEDDKSKPLLEQEGGLIRNMSLVKSFEQILMPKTKSRSQRTAAATVKSEPAHYSRMKV</sequence>
<evidence type="ECO:0000256" key="2">
    <source>
        <dbReference type="SAM" id="Phobius"/>
    </source>
</evidence>
<feature type="chain" id="PRO_5044743308" evidence="3">
    <location>
        <begin position="21"/>
        <end position="258"/>
    </location>
</feature>
<dbReference type="AlphaFoldDB" id="A0ABD3P5M8"/>
<name>A0ABD3P5M8_9STRA</name>
<evidence type="ECO:0000256" key="3">
    <source>
        <dbReference type="SAM" id="SignalP"/>
    </source>
</evidence>
<dbReference type="EMBL" id="JALLPJ020000783">
    <property type="protein sequence ID" value="KAL3783037.1"/>
    <property type="molecule type" value="Genomic_DNA"/>
</dbReference>
<organism evidence="4 5">
    <name type="scientific">Cyclotella atomus</name>
    <dbReference type="NCBI Taxonomy" id="382360"/>
    <lineage>
        <taxon>Eukaryota</taxon>
        <taxon>Sar</taxon>
        <taxon>Stramenopiles</taxon>
        <taxon>Ochrophyta</taxon>
        <taxon>Bacillariophyta</taxon>
        <taxon>Coscinodiscophyceae</taxon>
        <taxon>Thalassiosirophycidae</taxon>
        <taxon>Stephanodiscales</taxon>
        <taxon>Stephanodiscaceae</taxon>
        <taxon>Cyclotella</taxon>
    </lineage>
</organism>
<gene>
    <name evidence="4" type="ORF">ACHAWO_006611</name>
</gene>
<evidence type="ECO:0000313" key="4">
    <source>
        <dbReference type="EMBL" id="KAL3783037.1"/>
    </source>
</evidence>
<keyword evidence="2" id="KW-0472">Membrane</keyword>
<accession>A0ABD3P5M8</accession>
<feature type="region of interest" description="Disordered" evidence="1">
    <location>
        <begin position="233"/>
        <end position="258"/>
    </location>
</feature>
<evidence type="ECO:0000313" key="5">
    <source>
        <dbReference type="Proteomes" id="UP001530400"/>
    </source>
</evidence>
<feature type="transmembrane region" description="Helical" evidence="2">
    <location>
        <begin position="118"/>
        <end position="142"/>
    </location>
</feature>
<keyword evidence="3" id="KW-0732">Signal</keyword>
<feature type="signal peptide" evidence="3">
    <location>
        <begin position="1"/>
        <end position="20"/>
    </location>
</feature>
<keyword evidence="2" id="KW-0812">Transmembrane</keyword>
<feature type="region of interest" description="Disordered" evidence="1">
    <location>
        <begin position="172"/>
        <end position="201"/>
    </location>
</feature>
<comment type="caution">
    <text evidence="4">The sequence shown here is derived from an EMBL/GenBank/DDBJ whole genome shotgun (WGS) entry which is preliminary data.</text>
</comment>
<keyword evidence="5" id="KW-1185">Reference proteome</keyword>
<keyword evidence="2" id="KW-1133">Transmembrane helix</keyword>
<dbReference type="Proteomes" id="UP001530400">
    <property type="component" value="Unassembled WGS sequence"/>
</dbReference>
<protein>
    <submittedName>
        <fullName evidence="4">Uncharacterized protein</fullName>
    </submittedName>
</protein>